<dbReference type="PANTHER" id="PTHR42878:SF15">
    <property type="entry name" value="BACTERIOPHYTOCHROME"/>
    <property type="match status" value="1"/>
</dbReference>
<dbReference type="InterPro" id="IPR004358">
    <property type="entry name" value="Sig_transdc_His_kin-like_C"/>
</dbReference>
<sequence>MLHPTADLNLRLQAVTEALASAQTEAAVFDVILHPAVDALGAAAGTVLLRQAGQPELHRAASAGYPALAASIWQGALVGDDGPAADALARRTPLFFEQDRALARAYPAVEARTGTTAPIAATAGLPMFLDDHPLGVLVLDFSEPHTFTAEERSFLRILAAQGAIAFGRAQLLRSLEAQVAHRTAAHAVERLRADTLALLGDALMTAATPAQVGRATLQQLGPALRASGMMMVELHGEQISAPVWWGEVPAPLAGLLTADGLPLAALPVLQHAREERVGCYLPDDALPPTLTPRLSTLAVGVEHTALPDGTPGGFLITWRPRALGAWTPGERGVLRRAAATLGLALERTHTAEALHARSLEVERQNTALEDRAQALHAANAELDAFALTVAHDLRSPVRHIINFLGLLRSTLDTTATPRSTRYLDVIEEAAERMRTLIEALLAFSRTAQQPLHLTPVDLDALVTATRVDLAPELAGRDVTWTVNALPSVMADQDLLRQVMTNLLSNAVKYTRGTPDAQIEVRAEARGAEWAVTVRDNGAGFDPAYAERLFGAFQRLHRQDEFEGTGVGLANVRRIVERHGGHVWAQGRAGEGATFGFSLPRH</sequence>
<dbReference type="PROSITE" id="PS50109">
    <property type="entry name" value="HIS_KIN"/>
    <property type="match status" value="1"/>
</dbReference>
<evidence type="ECO:0000313" key="8">
    <source>
        <dbReference type="Proteomes" id="UP000008635"/>
    </source>
</evidence>
<proteinExistence type="predicted"/>
<evidence type="ECO:0000313" key="7">
    <source>
        <dbReference type="EMBL" id="ADV68263.1"/>
    </source>
</evidence>
<evidence type="ECO:0000256" key="3">
    <source>
        <dbReference type="ARBA" id="ARBA00022553"/>
    </source>
</evidence>
<dbReference type="EMBL" id="CP002454">
    <property type="protein sequence ID" value="ADV68263.1"/>
    <property type="molecule type" value="Genomic_DNA"/>
</dbReference>
<dbReference type="GO" id="GO:0007234">
    <property type="term" value="P:osmosensory signaling via phosphorelay pathway"/>
    <property type="evidence" value="ECO:0007669"/>
    <property type="project" value="TreeGrafter"/>
</dbReference>
<dbReference type="Pfam" id="PF00512">
    <property type="entry name" value="HisKA"/>
    <property type="match status" value="1"/>
</dbReference>
<accession>E8UB24</accession>
<dbReference type="InterPro" id="IPR036890">
    <property type="entry name" value="HATPase_C_sf"/>
</dbReference>
<dbReference type="STRING" id="709986.Deima_2630"/>
<dbReference type="InterPro" id="IPR003018">
    <property type="entry name" value="GAF"/>
</dbReference>
<keyword evidence="5 7" id="KW-0418">Kinase</keyword>
<dbReference type="EC" id="2.7.13.3" evidence="2"/>
<organism evidence="7 8">
    <name type="scientific">Deinococcus maricopensis (strain DSM 21211 / LMG 22137 / NRRL B-23946 / LB-34)</name>
    <dbReference type="NCBI Taxonomy" id="709986"/>
    <lineage>
        <taxon>Bacteria</taxon>
        <taxon>Thermotogati</taxon>
        <taxon>Deinococcota</taxon>
        <taxon>Deinococci</taxon>
        <taxon>Deinococcales</taxon>
        <taxon>Deinococcaceae</taxon>
        <taxon>Deinococcus</taxon>
    </lineage>
</organism>
<dbReference type="GO" id="GO:0000156">
    <property type="term" value="F:phosphorelay response regulator activity"/>
    <property type="evidence" value="ECO:0007669"/>
    <property type="project" value="TreeGrafter"/>
</dbReference>
<evidence type="ECO:0000256" key="4">
    <source>
        <dbReference type="ARBA" id="ARBA00022679"/>
    </source>
</evidence>
<dbReference type="PRINTS" id="PR00344">
    <property type="entry name" value="BCTRLSENSOR"/>
</dbReference>
<dbReference type="SUPFAM" id="SSF55781">
    <property type="entry name" value="GAF domain-like"/>
    <property type="match status" value="1"/>
</dbReference>
<dbReference type="InterPro" id="IPR029016">
    <property type="entry name" value="GAF-like_dom_sf"/>
</dbReference>
<dbReference type="eggNOG" id="COG4251">
    <property type="taxonomic scope" value="Bacteria"/>
</dbReference>
<gene>
    <name evidence="7" type="ordered locus">Deima_2630</name>
</gene>
<name>E8UB24_DEIML</name>
<dbReference type="GO" id="GO:0030295">
    <property type="term" value="F:protein kinase activator activity"/>
    <property type="evidence" value="ECO:0007669"/>
    <property type="project" value="TreeGrafter"/>
</dbReference>
<dbReference type="PANTHER" id="PTHR42878">
    <property type="entry name" value="TWO-COMPONENT HISTIDINE KINASE"/>
    <property type="match status" value="1"/>
</dbReference>
<dbReference type="KEGG" id="dmr:Deima_2630"/>
<dbReference type="InterPro" id="IPR005467">
    <property type="entry name" value="His_kinase_dom"/>
</dbReference>
<comment type="catalytic activity">
    <reaction evidence="1">
        <text>ATP + protein L-histidine = ADP + protein N-phospho-L-histidine.</text>
        <dbReference type="EC" id="2.7.13.3"/>
    </reaction>
</comment>
<reference evidence="7 8" key="1">
    <citation type="journal article" date="2011" name="Stand. Genomic Sci.">
        <title>Complete genome sequence of Deinococcus maricopensis type strain (LB-34).</title>
        <authorList>
            <person name="Pukall R."/>
            <person name="Zeytun A."/>
            <person name="Lucas S."/>
            <person name="Lapidus A."/>
            <person name="Hammon N."/>
            <person name="Deshpande S."/>
            <person name="Nolan M."/>
            <person name="Cheng J.F."/>
            <person name="Pitluck S."/>
            <person name="Liolios K."/>
            <person name="Pagani I."/>
            <person name="Mikhailova N."/>
            <person name="Ivanova N."/>
            <person name="Mavromatis K."/>
            <person name="Pati A."/>
            <person name="Tapia R."/>
            <person name="Han C."/>
            <person name="Goodwin L."/>
            <person name="Chen A."/>
            <person name="Palaniappan K."/>
            <person name="Land M."/>
            <person name="Hauser L."/>
            <person name="Chang Y.J."/>
            <person name="Jeffries C.D."/>
            <person name="Brambilla E.M."/>
            <person name="Rohde M."/>
            <person name="Goker M."/>
            <person name="Detter J.C."/>
            <person name="Woyke T."/>
            <person name="Bristow J."/>
            <person name="Eisen J.A."/>
            <person name="Markowitz V."/>
            <person name="Hugenholtz P."/>
            <person name="Kyrpides N.C."/>
            <person name="Klenk H.P."/>
        </authorList>
    </citation>
    <scope>NUCLEOTIDE SEQUENCE [LARGE SCALE GENOMIC DNA]</scope>
    <source>
        <strain evidence="8">DSM 21211 / LMG 22137 / NRRL B-23946 / LB-34</strain>
    </source>
</reference>
<dbReference type="RefSeq" id="WP_013557767.1">
    <property type="nucleotide sequence ID" value="NC_014958.1"/>
</dbReference>
<dbReference type="SMART" id="SM00065">
    <property type="entry name" value="GAF"/>
    <property type="match status" value="1"/>
</dbReference>
<dbReference type="FunFam" id="3.30.565.10:FF:000006">
    <property type="entry name" value="Sensor histidine kinase WalK"/>
    <property type="match status" value="1"/>
</dbReference>
<dbReference type="SUPFAM" id="SSF47384">
    <property type="entry name" value="Homodimeric domain of signal transducing histidine kinase"/>
    <property type="match status" value="1"/>
</dbReference>
<protein>
    <recommendedName>
        <fullName evidence="2">histidine kinase</fullName>
        <ecNumber evidence="2">2.7.13.3</ecNumber>
    </recommendedName>
</protein>
<dbReference type="Gene3D" id="3.30.565.10">
    <property type="entry name" value="Histidine kinase-like ATPase, C-terminal domain"/>
    <property type="match status" value="1"/>
</dbReference>
<dbReference type="Proteomes" id="UP000008635">
    <property type="component" value="Chromosome"/>
</dbReference>
<dbReference type="InterPro" id="IPR036097">
    <property type="entry name" value="HisK_dim/P_sf"/>
</dbReference>
<feature type="domain" description="Histidine kinase" evidence="6">
    <location>
        <begin position="388"/>
        <end position="601"/>
    </location>
</feature>
<dbReference type="Pfam" id="PF13185">
    <property type="entry name" value="GAF_2"/>
    <property type="match status" value="1"/>
</dbReference>
<dbReference type="InterPro" id="IPR050351">
    <property type="entry name" value="BphY/WalK/GraS-like"/>
</dbReference>
<evidence type="ECO:0000256" key="1">
    <source>
        <dbReference type="ARBA" id="ARBA00000085"/>
    </source>
</evidence>
<keyword evidence="8" id="KW-1185">Reference proteome</keyword>
<dbReference type="GO" id="GO:0000155">
    <property type="term" value="F:phosphorelay sensor kinase activity"/>
    <property type="evidence" value="ECO:0007669"/>
    <property type="project" value="InterPro"/>
</dbReference>
<evidence type="ECO:0000256" key="2">
    <source>
        <dbReference type="ARBA" id="ARBA00012438"/>
    </source>
</evidence>
<reference evidence="8" key="2">
    <citation type="submission" date="2011-01" db="EMBL/GenBank/DDBJ databases">
        <title>The complete genome of Deinococcus maricopensis DSM 21211.</title>
        <authorList>
            <consortium name="US DOE Joint Genome Institute (JGI-PGF)"/>
            <person name="Lucas S."/>
            <person name="Copeland A."/>
            <person name="Lapidus A."/>
            <person name="Goodwin L."/>
            <person name="Pitluck S."/>
            <person name="Kyrpides N."/>
            <person name="Mavromatis K."/>
            <person name="Pagani I."/>
            <person name="Ivanova N."/>
            <person name="Ovchinnikova G."/>
            <person name="Zeytun A."/>
            <person name="Detter J.C."/>
            <person name="Han C."/>
            <person name="Land M."/>
            <person name="Hauser L."/>
            <person name="Markowitz V."/>
            <person name="Cheng J.-F."/>
            <person name="Hugenholtz P."/>
            <person name="Woyke T."/>
            <person name="Wu D."/>
            <person name="Pukall R."/>
            <person name="Gehrich-Schroeter G."/>
            <person name="Brambilla E."/>
            <person name="Klenk H.-P."/>
            <person name="Eisen J.A."/>
        </authorList>
    </citation>
    <scope>NUCLEOTIDE SEQUENCE [LARGE SCALE GENOMIC DNA]</scope>
    <source>
        <strain evidence="8">DSM 21211 / LMG 22137 / NRRL B-23946 / LB-34</strain>
    </source>
</reference>
<evidence type="ECO:0000256" key="5">
    <source>
        <dbReference type="ARBA" id="ARBA00022777"/>
    </source>
</evidence>
<dbReference type="InterPro" id="IPR003661">
    <property type="entry name" value="HisK_dim/P_dom"/>
</dbReference>
<dbReference type="Gene3D" id="3.30.450.40">
    <property type="match status" value="1"/>
</dbReference>
<dbReference type="InterPro" id="IPR003594">
    <property type="entry name" value="HATPase_dom"/>
</dbReference>
<dbReference type="HOGENOM" id="CLU_000445_114_71_0"/>
<keyword evidence="4" id="KW-0808">Transferase</keyword>
<dbReference type="Gene3D" id="1.10.287.130">
    <property type="match status" value="1"/>
</dbReference>
<keyword evidence="3" id="KW-0597">Phosphoprotein</keyword>
<dbReference type="SUPFAM" id="SSF55874">
    <property type="entry name" value="ATPase domain of HSP90 chaperone/DNA topoisomerase II/histidine kinase"/>
    <property type="match status" value="1"/>
</dbReference>
<dbReference type="Pfam" id="PF02518">
    <property type="entry name" value="HATPase_c"/>
    <property type="match status" value="1"/>
</dbReference>
<dbReference type="CDD" id="cd00082">
    <property type="entry name" value="HisKA"/>
    <property type="match status" value="1"/>
</dbReference>
<dbReference type="SMART" id="SM00387">
    <property type="entry name" value="HATPase_c"/>
    <property type="match status" value="1"/>
</dbReference>
<dbReference type="SMART" id="SM00388">
    <property type="entry name" value="HisKA"/>
    <property type="match status" value="1"/>
</dbReference>
<dbReference type="OrthoDB" id="53662at2"/>
<evidence type="ECO:0000259" key="6">
    <source>
        <dbReference type="PROSITE" id="PS50109"/>
    </source>
</evidence>
<dbReference type="AlphaFoldDB" id="E8UB24"/>